<comment type="caution">
    <text evidence="2">The sequence shown here is derived from an EMBL/GenBank/DDBJ whole genome shotgun (WGS) entry which is preliminary data.</text>
</comment>
<dbReference type="EMBL" id="BORS01000003">
    <property type="protein sequence ID" value="GIO41275.1"/>
    <property type="molecule type" value="Genomic_DNA"/>
</dbReference>
<dbReference type="Gene3D" id="3.20.20.370">
    <property type="entry name" value="Glycoside hydrolase/deacetylase"/>
    <property type="match status" value="1"/>
</dbReference>
<protein>
    <submittedName>
        <fullName evidence="2">Polysaccharide deacetylase family sporulation protein PdaB</fullName>
    </submittedName>
</protein>
<dbReference type="InterPro" id="IPR002509">
    <property type="entry name" value="NODB_dom"/>
</dbReference>
<dbReference type="InterPro" id="IPR011330">
    <property type="entry name" value="Glyco_hydro/deAcase_b/a-brl"/>
</dbReference>
<feature type="domain" description="NodB homology" evidence="1">
    <location>
        <begin position="16"/>
        <end position="197"/>
    </location>
</feature>
<keyword evidence="3" id="KW-1185">Reference proteome</keyword>
<dbReference type="GO" id="GO:0005975">
    <property type="term" value="P:carbohydrate metabolic process"/>
    <property type="evidence" value="ECO:0007669"/>
    <property type="project" value="InterPro"/>
</dbReference>
<gene>
    <name evidence="2" type="ORF">J41TS4_10330</name>
</gene>
<dbReference type="PROSITE" id="PS51677">
    <property type="entry name" value="NODB"/>
    <property type="match status" value="1"/>
</dbReference>
<dbReference type="GO" id="GO:0016810">
    <property type="term" value="F:hydrolase activity, acting on carbon-nitrogen (but not peptide) bonds"/>
    <property type="evidence" value="ECO:0007669"/>
    <property type="project" value="InterPro"/>
</dbReference>
<organism evidence="2 3">
    <name type="scientific">Paenibacillus apis</name>
    <dbReference type="NCBI Taxonomy" id="1792174"/>
    <lineage>
        <taxon>Bacteria</taxon>
        <taxon>Bacillati</taxon>
        <taxon>Bacillota</taxon>
        <taxon>Bacilli</taxon>
        <taxon>Bacillales</taxon>
        <taxon>Paenibacillaceae</taxon>
        <taxon>Paenibacillus</taxon>
    </lineage>
</organism>
<evidence type="ECO:0000313" key="2">
    <source>
        <dbReference type="EMBL" id="GIO41275.1"/>
    </source>
</evidence>
<accession>A0A920CJ63</accession>
<dbReference type="Proteomes" id="UP000678895">
    <property type="component" value="Unassembled WGS sequence"/>
</dbReference>
<dbReference type="Pfam" id="PF01522">
    <property type="entry name" value="Polysacc_deac_1"/>
    <property type="match status" value="1"/>
</dbReference>
<evidence type="ECO:0000313" key="3">
    <source>
        <dbReference type="Proteomes" id="UP000678895"/>
    </source>
</evidence>
<name>A0A920CJ63_9BACL</name>
<dbReference type="InterPro" id="IPR050248">
    <property type="entry name" value="Polysacc_deacetylase_ArnD"/>
</dbReference>
<reference evidence="2" key="1">
    <citation type="submission" date="2021-03" db="EMBL/GenBank/DDBJ databases">
        <title>Antimicrobial resistance genes in bacteria isolated from Japanese honey, and their potential for conferring macrolide and lincosamide resistance in the American foulbrood pathogen Paenibacillus larvae.</title>
        <authorList>
            <person name="Okamoto M."/>
            <person name="Kumagai M."/>
            <person name="Kanamori H."/>
            <person name="Takamatsu D."/>
        </authorList>
    </citation>
    <scope>NUCLEOTIDE SEQUENCE</scope>
    <source>
        <strain evidence="2">J41TS4</strain>
    </source>
</reference>
<proteinExistence type="predicted"/>
<dbReference type="PANTHER" id="PTHR10587">
    <property type="entry name" value="GLYCOSYL TRANSFERASE-RELATED"/>
    <property type="match status" value="1"/>
</dbReference>
<evidence type="ECO:0000259" key="1">
    <source>
        <dbReference type="PROSITE" id="PS51677"/>
    </source>
</evidence>
<sequence length="207" mass="23363">MLPYNTLIHQVPTRRKAVAITFDDGPNPVYTPEVMEIFRKAQGKATFFMIGSQMERHPEVVRAVHAEGHEIGNHSFTHPSLTGLQKREAKEELVQTEVLIEQLTGVRPKVFRPPYFDQNEMVGSVSEDMKYYMIGALNSEANDWEMPGVEHILEKTRSEVKPGSILIFHDGFDDRSQTVKAVSILVPELIADGYELITVSELISSSH</sequence>
<dbReference type="SUPFAM" id="SSF88713">
    <property type="entry name" value="Glycoside hydrolase/deacetylase"/>
    <property type="match status" value="1"/>
</dbReference>
<dbReference type="AlphaFoldDB" id="A0A920CJ63"/>